<proteinExistence type="inferred from homology"/>
<dbReference type="KEGG" id="tav:G4V39_05740"/>
<dbReference type="RefSeq" id="WP_166032013.1">
    <property type="nucleotide sequence ID" value="NZ_CP048877.1"/>
</dbReference>
<dbReference type="PRINTS" id="PR01210">
    <property type="entry name" value="GGTRANSPTASE"/>
</dbReference>
<evidence type="ECO:0000256" key="2">
    <source>
        <dbReference type="ARBA" id="ARBA00022679"/>
    </source>
</evidence>
<keyword evidence="4" id="KW-0865">Zymogen</keyword>
<keyword evidence="3" id="KW-0378">Hydrolase</keyword>
<protein>
    <submittedName>
        <fullName evidence="5">Gamma-glutamyltransferase</fullName>
    </submittedName>
</protein>
<accession>A0A6G7PVT4</accession>
<dbReference type="Pfam" id="PF01019">
    <property type="entry name" value="G_glu_transpept"/>
    <property type="match status" value="2"/>
</dbReference>
<dbReference type="InterPro" id="IPR029055">
    <property type="entry name" value="Ntn_hydrolases_N"/>
</dbReference>
<dbReference type="InterPro" id="IPR051792">
    <property type="entry name" value="GGT_bact"/>
</dbReference>
<dbReference type="Gene3D" id="3.60.20.40">
    <property type="match status" value="1"/>
</dbReference>
<sequence length="491" mass="52714">MKGAIACGNRYTALAGQKILEAGGNAFDALVAAAFASGVTEAALTSLGGGGFALVHQASNERTLIYDFFVNTPGLGAPGKKPQDFQKVTLHFAASSQDFNIGLASVAVPGTLKGLVCIHQDLGSLPLKRVVQPAVHFAREGFVIDAFQAYCFAILEPIFKSTPESTAIFCPQGRPPKAGERLRNPLLADFLEGLPETLESFYKGEIAHRIAQLMAEGGGLLTQEDLSAYQVILREPLRFDFSRGVLFTNPPPAFGGGMVALSLQLFENSFSEGAFLSREHLLALGQALYEAHHLREGVIKDQPQRILSLLNQRPRASRGTTHISVVDGQGNLAALTMTFGEASGYLAPRTGIVLNNIMGEDDLHPRGFFADPPGRRVASMMAPSLLVSEGTKTALGSGGSKRIRSAIFEVIANLTFFGLPPEKAVSAPRAHFDGERLQIEPGFPPEATEDLPWPHNIWPVKDLYFGGVHLVNDQFQGAGDQRRAGIFALVE</sequence>
<organism evidence="5 6">
    <name type="scientific">Thermosulfuriphilus ammonigenes</name>
    <dbReference type="NCBI Taxonomy" id="1936021"/>
    <lineage>
        <taxon>Bacteria</taxon>
        <taxon>Pseudomonadati</taxon>
        <taxon>Thermodesulfobacteriota</taxon>
        <taxon>Thermodesulfobacteria</taxon>
        <taxon>Thermodesulfobacteriales</taxon>
        <taxon>Thermodesulfobacteriaceae</taxon>
        <taxon>Thermosulfuriphilus</taxon>
    </lineage>
</organism>
<comment type="similarity">
    <text evidence="1">Belongs to the gamma-glutamyltransferase family.</text>
</comment>
<dbReference type="Proteomes" id="UP000502179">
    <property type="component" value="Chromosome"/>
</dbReference>
<dbReference type="GO" id="GO:0016740">
    <property type="term" value="F:transferase activity"/>
    <property type="evidence" value="ECO:0007669"/>
    <property type="project" value="UniProtKB-KW"/>
</dbReference>
<dbReference type="SUPFAM" id="SSF56235">
    <property type="entry name" value="N-terminal nucleophile aminohydrolases (Ntn hydrolases)"/>
    <property type="match status" value="1"/>
</dbReference>
<evidence type="ECO:0000256" key="3">
    <source>
        <dbReference type="ARBA" id="ARBA00022801"/>
    </source>
</evidence>
<dbReference type="PANTHER" id="PTHR43199">
    <property type="entry name" value="GLUTATHIONE HYDROLASE"/>
    <property type="match status" value="1"/>
</dbReference>
<evidence type="ECO:0000256" key="4">
    <source>
        <dbReference type="ARBA" id="ARBA00023145"/>
    </source>
</evidence>
<reference evidence="5 6" key="1">
    <citation type="submission" date="2020-02" db="EMBL/GenBank/DDBJ databases">
        <title>Genome analysis of Thermosulfuriphilus ammonigenes ST65T, an anaerobic thermophilic chemolithoautotrophic bacterium isolated from a deep-sea hydrothermal vent.</title>
        <authorList>
            <person name="Slobodkina G."/>
            <person name="Allioux M."/>
            <person name="Merkel A."/>
            <person name="Alain K."/>
            <person name="Jebbar M."/>
            <person name="Slobodkin A."/>
        </authorList>
    </citation>
    <scope>NUCLEOTIDE SEQUENCE [LARGE SCALE GENOMIC DNA]</scope>
    <source>
        <strain evidence="5 6">ST65</strain>
    </source>
</reference>
<name>A0A6G7PVT4_9BACT</name>
<dbReference type="GO" id="GO:0016787">
    <property type="term" value="F:hydrolase activity"/>
    <property type="evidence" value="ECO:0007669"/>
    <property type="project" value="UniProtKB-KW"/>
</dbReference>
<evidence type="ECO:0000313" key="6">
    <source>
        <dbReference type="Proteomes" id="UP000502179"/>
    </source>
</evidence>
<gene>
    <name evidence="5" type="ORF">G4V39_05740</name>
</gene>
<keyword evidence="6" id="KW-1185">Reference proteome</keyword>
<dbReference type="EMBL" id="CP048877">
    <property type="protein sequence ID" value="QIJ71795.1"/>
    <property type="molecule type" value="Genomic_DNA"/>
</dbReference>
<dbReference type="PANTHER" id="PTHR43199:SF1">
    <property type="entry name" value="GLUTATHIONE HYDROLASE PROENZYME"/>
    <property type="match status" value="1"/>
</dbReference>
<keyword evidence="2 5" id="KW-0808">Transferase</keyword>
<evidence type="ECO:0000313" key="5">
    <source>
        <dbReference type="EMBL" id="QIJ71795.1"/>
    </source>
</evidence>
<evidence type="ECO:0000256" key="1">
    <source>
        <dbReference type="ARBA" id="ARBA00009381"/>
    </source>
</evidence>
<dbReference type="InterPro" id="IPR043137">
    <property type="entry name" value="GGT_ssub_C"/>
</dbReference>
<dbReference type="AlphaFoldDB" id="A0A6G7PVT4"/>